<dbReference type="PANTHER" id="PTHR24147:SF60">
    <property type="entry name" value="ANKYRIN REPEAT DOMAIN-CONTAINING PROTEIN 26-RELATED"/>
    <property type="match status" value="1"/>
</dbReference>
<dbReference type="PANTHER" id="PTHR24147">
    <property type="entry name" value="ANKYRIN REPEAT DOMAIN 36-RELATED"/>
    <property type="match status" value="1"/>
</dbReference>
<feature type="domain" description="CCDC144C-like coiled-coil" evidence="3">
    <location>
        <begin position="81"/>
        <end position="229"/>
    </location>
</feature>
<keyword evidence="1 2" id="KW-0175">Coiled coil</keyword>
<dbReference type="InterPro" id="IPR039497">
    <property type="entry name" value="CC144C-like_CC_dom"/>
</dbReference>
<gene>
    <name evidence="5" type="primary">LOC113921535</name>
</gene>
<proteinExistence type="predicted"/>
<evidence type="ECO:0000256" key="1">
    <source>
        <dbReference type="ARBA" id="ARBA00023054"/>
    </source>
</evidence>
<sequence length="229" mass="27107">MSCVSLPAQVGKDCKDSASLLKIQDVILSYKRLVEQLKRKNKKMENKVNGLQKELSETKELKSQLEHQKVKWEQELGRLRFTLKREKEKRRNGDILYEKMREQFRVKEEQYNKEVELKQQLELSLGTLDVELRTVGNNLDQVVEERNDAKLQFSREQDARVLQDGILKNHLCKQTEMEVANNRMNSGISNSHEKEEDLLPKTHMWQDEIAMLRLDRDIINNKNQDMEKK</sequence>
<keyword evidence="4" id="KW-1185">Reference proteome</keyword>
<evidence type="ECO:0000313" key="4">
    <source>
        <dbReference type="Proteomes" id="UP000515165"/>
    </source>
</evidence>
<dbReference type="Proteomes" id="UP000515165">
    <property type="component" value="Chromosome 9"/>
</dbReference>
<feature type="coiled-coil region" evidence="2">
    <location>
        <begin position="27"/>
        <end position="75"/>
    </location>
</feature>
<protein>
    <submittedName>
        <fullName evidence="5">Ankyrin repeat domain-containing protein 26-like</fullName>
    </submittedName>
</protein>
<dbReference type="Pfam" id="PF14915">
    <property type="entry name" value="CCDC144C"/>
    <property type="match status" value="1"/>
</dbReference>
<organism evidence="4 5">
    <name type="scientific">Zalophus californianus</name>
    <name type="common">California sealion</name>
    <dbReference type="NCBI Taxonomy" id="9704"/>
    <lineage>
        <taxon>Eukaryota</taxon>
        <taxon>Metazoa</taxon>
        <taxon>Chordata</taxon>
        <taxon>Craniata</taxon>
        <taxon>Vertebrata</taxon>
        <taxon>Euteleostomi</taxon>
        <taxon>Mammalia</taxon>
        <taxon>Eutheria</taxon>
        <taxon>Laurasiatheria</taxon>
        <taxon>Carnivora</taxon>
        <taxon>Caniformia</taxon>
        <taxon>Pinnipedia</taxon>
        <taxon>Otariidae</taxon>
        <taxon>Zalophus</taxon>
    </lineage>
</organism>
<dbReference type="KEGG" id="zca:113921535"/>
<dbReference type="OrthoDB" id="9634956at2759"/>
<name>A0A6P9FBB0_ZALCA</name>
<evidence type="ECO:0000259" key="3">
    <source>
        <dbReference type="Pfam" id="PF14915"/>
    </source>
</evidence>
<dbReference type="AlphaFoldDB" id="A0A6P9FBB0"/>
<accession>A0A6P9FBB0</accession>
<dbReference type="RefSeq" id="XP_035577807.1">
    <property type="nucleotide sequence ID" value="XM_035721914.1"/>
</dbReference>
<evidence type="ECO:0000313" key="5">
    <source>
        <dbReference type="RefSeq" id="XP_035577807.1"/>
    </source>
</evidence>
<reference evidence="5" key="1">
    <citation type="submission" date="2025-08" db="UniProtKB">
        <authorList>
            <consortium name="RefSeq"/>
        </authorList>
    </citation>
    <scope>IDENTIFICATION</scope>
    <source>
        <tissue evidence="5">Blood</tissue>
    </source>
</reference>
<dbReference type="InterPro" id="IPR050657">
    <property type="entry name" value="Ankyrin_repeat_domain"/>
</dbReference>
<dbReference type="GeneID" id="113921535"/>
<evidence type="ECO:0000256" key="2">
    <source>
        <dbReference type="SAM" id="Coils"/>
    </source>
</evidence>